<proteinExistence type="predicted"/>
<evidence type="ECO:0000313" key="1">
    <source>
        <dbReference type="EMBL" id="MFC7243022.1"/>
    </source>
</evidence>
<gene>
    <name evidence="1" type="ORF">ACFQO7_11105</name>
</gene>
<evidence type="ECO:0000313" key="2">
    <source>
        <dbReference type="Proteomes" id="UP001596392"/>
    </source>
</evidence>
<accession>A0ABW2GW21</accession>
<dbReference type="Proteomes" id="UP001596392">
    <property type="component" value="Unassembled WGS sequence"/>
</dbReference>
<organism evidence="1 2">
    <name type="scientific">Catellatospora aurea</name>
    <dbReference type="NCBI Taxonomy" id="1337874"/>
    <lineage>
        <taxon>Bacteria</taxon>
        <taxon>Bacillati</taxon>
        <taxon>Actinomycetota</taxon>
        <taxon>Actinomycetes</taxon>
        <taxon>Micromonosporales</taxon>
        <taxon>Micromonosporaceae</taxon>
        <taxon>Catellatospora</taxon>
    </lineage>
</organism>
<name>A0ABW2GW21_9ACTN</name>
<dbReference type="EMBL" id="JBHTAC010000009">
    <property type="protein sequence ID" value="MFC7243022.1"/>
    <property type="molecule type" value="Genomic_DNA"/>
</dbReference>
<dbReference type="RefSeq" id="WP_376806274.1">
    <property type="nucleotide sequence ID" value="NZ_JBHTAC010000009.1"/>
</dbReference>
<comment type="caution">
    <text evidence="1">The sequence shown here is derived from an EMBL/GenBank/DDBJ whole genome shotgun (WGS) entry which is preliminary data.</text>
</comment>
<reference evidence="2" key="1">
    <citation type="journal article" date="2019" name="Int. J. Syst. Evol. Microbiol.">
        <title>The Global Catalogue of Microorganisms (GCM) 10K type strain sequencing project: providing services to taxonomists for standard genome sequencing and annotation.</title>
        <authorList>
            <consortium name="The Broad Institute Genomics Platform"/>
            <consortium name="The Broad Institute Genome Sequencing Center for Infectious Disease"/>
            <person name="Wu L."/>
            <person name="Ma J."/>
        </authorList>
    </citation>
    <scope>NUCLEOTIDE SEQUENCE [LARGE SCALE GENOMIC DNA]</scope>
    <source>
        <strain evidence="2">CGMCC 1.9106</strain>
    </source>
</reference>
<sequence>MSLDGRPLPLDYRLSQLDDIAEAMSTRRTFIAAGASELAADLVSLLVH</sequence>
<protein>
    <submittedName>
        <fullName evidence="1">Uncharacterized protein</fullName>
    </submittedName>
</protein>
<keyword evidence="2" id="KW-1185">Reference proteome</keyword>